<name>A0A4S4AN16_9RHOO</name>
<comment type="caution">
    <text evidence="3">The sequence shown here is derived from an EMBL/GenBank/DDBJ whole genome shotgun (WGS) entry which is preliminary data.</text>
</comment>
<reference evidence="3 4" key="1">
    <citation type="submission" date="2019-04" db="EMBL/GenBank/DDBJ databases">
        <title>Azoarcus rhizosphaerae sp. nov. isolated from rhizosphere of Ficus religiosa.</title>
        <authorList>
            <person name="Lin S.-Y."/>
            <person name="Hameed A."/>
            <person name="Hsu Y.-H."/>
            <person name="Young C.-C."/>
        </authorList>
    </citation>
    <scope>NUCLEOTIDE SEQUENCE [LARGE SCALE GENOMIC DNA]</scope>
    <source>
        <strain evidence="3 4">CC-YHH848</strain>
    </source>
</reference>
<protein>
    <submittedName>
        <fullName evidence="3">Uncharacterized protein</fullName>
    </submittedName>
</protein>
<evidence type="ECO:0000256" key="2">
    <source>
        <dbReference type="SAM" id="SignalP"/>
    </source>
</evidence>
<proteinExistence type="predicted"/>
<gene>
    <name evidence="3" type="ORF">E6O51_13390</name>
</gene>
<feature type="region of interest" description="Disordered" evidence="1">
    <location>
        <begin position="95"/>
        <end position="128"/>
    </location>
</feature>
<sequence>MSSAARRSLLLLLAPLLLGCDRLADLLELPDPQKEALVADAEGRAIGSACRHAGRSLEDCYVLNPKAQKAAVFAGWREMNDYMMEHKLQDVPSQLVPQPAKTSPADEGEDAPAIVPGMPFTPIKPSAS</sequence>
<dbReference type="OrthoDB" id="8527508at2"/>
<evidence type="ECO:0000313" key="3">
    <source>
        <dbReference type="EMBL" id="THF60466.1"/>
    </source>
</evidence>
<accession>A0A4S4AN16</accession>
<dbReference type="Proteomes" id="UP000307956">
    <property type="component" value="Unassembled WGS sequence"/>
</dbReference>
<evidence type="ECO:0000256" key="1">
    <source>
        <dbReference type="SAM" id="MobiDB-lite"/>
    </source>
</evidence>
<evidence type="ECO:0000313" key="4">
    <source>
        <dbReference type="Proteomes" id="UP000307956"/>
    </source>
</evidence>
<organism evidence="3 4">
    <name type="scientific">Pseudothauera rhizosphaerae</name>
    <dbReference type="NCBI Taxonomy" id="2565932"/>
    <lineage>
        <taxon>Bacteria</taxon>
        <taxon>Pseudomonadati</taxon>
        <taxon>Pseudomonadota</taxon>
        <taxon>Betaproteobacteria</taxon>
        <taxon>Rhodocyclales</taxon>
        <taxon>Zoogloeaceae</taxon>
        <taxon>Pseudothauera</taxon>
    </lineage>
</organism>
<dbReference type="AlphaFoldDB" id="A0A4S4AN16"/>
<keyword evidence="4" id="KW-1185">Reference proteome</keyword>
<feature type="signal peptide" evidence="2">
    <location>
        <begin position="1"/>
        <end position="24"/>
    </location>
</feature>
<dbReference type="RefSeq" id="WP_136385500.1">
    <property type="nucleotide sequence ID" value="NZ_SSOD01000010.1"/>
</dbReference>
<keyword evidence="2" id="KW-0732">Signal</keyword>
<dbReference type="PROSITE" id="PS51257">
    <property type="entry name" value="PROKAR_LIPOPROTEIN"/>
    <property type="match status" value="1"/>
</dbReference>
<feature type="chain" id="PRO_5020930656" evidence="2">
    <location>
        <begin position="25"/>
        <end position="128"/>
    </location>
</feature>
<dbReference type="EMBL" id="SSOD01000010">
    <property type="protein sequence ID" value="THF60466.1"/>
    <property type="molecule type" value="Genomic_DNA"/>
</dbReference>